<sequence length="170" mass="19673">MRGFFHIQNPFPQRFDPILSLLSSGVHFVSERDFLQEKLVLFGEIICFWNIAVKIERNQIVELLLSLSLIASNPLDNVSRRYVFFFFPFVRFSCHVVNPVVGKRDLLKPNSHLRDELFFSQIPLSTFSILFRATIIAIQTAMTFCPLRGYHSSALATTKKSGKWKIVMFL</sequence>
<protein>
    <submittedName>
        <fullName evidence="1">Uncharacterized protein</fullName>
    </submittedName>
</protein>
<accession>A0A1J4VAT2</accession>
<proteinExistence type="predicted"/>
<name>A0A1J4VAT2_9BACT</name>
<dbReference type="EMBL" id="MNVO01000066">
    <property type="protein sequence ID" value="OIO31375.1"/>
    <property type="molecule type" value="Genomic_DNA"/>
</dbReference>
<dbReference type="AlphaFoldDB" id="A0A1J4VAT2"/>
<reference evidence="1 2" key="1">
    <citation type="journal article" date="2016" name="Environ. Microbiol.">
        <title>Genomic resolution of a cold subsurface aquifer community provides metabolic insights for novel microbes adapted to high CO concentrations.</title>
        <authorList>
            <person name="Probst A.J."/>
            <person name="Castelle C.J."/>
            <person name="Singh A."/>
            <person name="Brown C.T."/>
            <person name="Anantharaman K."/>
            <person name="Sharon I."/>
            <person name="Hug L.A."/>
            <person name="Burstein D."/>
            <person name="Emerson J.B."/>
            <person name="Thomas B.C."/>
            <person name="Banfield J.F."/>
        </authorList>
    </citation>
    <scope>NUCLEOTIDE SEQUENCE [LARGE SCALE GENOMIC DNA]</scope>
    <source>
        <strain evidence="1">CG1_02_47_685</strain>
    </source>
</reference>
<evidence type="ECO:0000313" key="2">
    <source>
        <dbReference type="Proteomes" id="UP000183206"/>
    </source>
</evidence>
<evidence type="ECO:0000313" key="1">
    <source>
        <dbReference type="EMBL" id="OIO31375.1"/>
    </source>
</evidence>
<gene>
    <name evidence="1" type="ORF">AUJ44_04525</name>
</gene>
<dbReference type="Proteomes" id="UP000183206">
    <property type="component" value="Unassembled WGS sequence"/>
</dbReference>
<comment type="caution">
    <text evidence="1">The sequence shown here is derived from an EMBL/GenBank/DDBJ whole genome shotgun (WGS) entry which is preliminary data.</text>
</comment>
<organism evidence="1 2">
    <name type="scientific">Candidatus Nomurabacteria bacterium CG1_02_47_685</name>
    <dbReference type="NCBI Taxonomy" id="1805282"/>
    <lineage>
        <taxon>Bacteria</taxon>
        <taxon>Candidatus Nomuraibacteriota</taxon>
    </lineage>
</organism>